<dbReference type="AlphaFoldDB" id="A0A6H9YRI9"/>
<keyword evidence="2" id="KW-0472">Membrane</keyword>
<comment type="caution">
    <text evidence="3">The sequence shown here is derived from an EMBL/GenBank/DDBJ whole genome shotgun (WGS) entry which is preliminary data.</text>
</comment>
<evidence type="ECO:0000313" key="4">
    <source>
        <dbReference type="Proteomes" id="UP000468735"/>
    </source>
</evidence>
<evidence type="ECO:0000256" key="2">
    <source>
        <dbReference type="SAM" id="Phobius"/>
    </source>
</evidence>
<sequence>MSLPYDAKHSGPRWRGPVSLRQFSLHSAIRATTSVLVTGSAALYLTVAFKGLLLLTAPPAQMVMTDTRPQHPGRAVTESAPGIGPSTLYGPLAIAGALIAGLLLVWAGTSGLRTFRDQREWRRRQGLPLVAYALGAIAFGLAHLSVSGGHMIWNGPNPVVPSALLGLLVATATLALPAGHPSKDSMIDHMMIDHRASGTARVDDPPRPRSAPGLRSGVDG</sequence>
<feature type="region of interest" description="Disordered" evidence="1">
    <location>
        <begin position="197"/>
        <end position="220"/>
    </location>
</feature>
<evidence type="ECO:0000256" key="1">
    <source>
        <dbReference type="SAM" id="MobiDB-lite"/>
    </source>
</evidence>
<dbReference type="RefSeq" id="WP_151564669.1">
    <property type="nucleotide sequence ID" value="NZ_WBMT01000013.1"/>
</dbReference>
<proteinExistence type="predicted"/>
<dbReference type="Proteomes" id="UP000468735">
    <property type="component" value="Unassembled WGS sequence"/>
</dbReference>
<keyword evidence="2" id="KW-1133">Transmembrane helix</keyword>
<gene>
    <name evidence="3" type="ORF">F8566_27460</name>
</gene>
<feature type="compositionally biased region" description="Basic and acidic residues" evidence="1">
    <location>
        <begin position="197"/>
        <end position="207"/>
    </location>
</feature>
<dbReference type="EMBL" id="WBMT01000013">
    <property type="protein sequence ID" value="KAB2345676.1"/>
    <property type="molecule type" value="Genomic_DNA"/>
</dbReference>
<accession>A0A6H9YRI9</accession>
<organism evidence="3 4">
    <name type="scientific">Actinomadura rudentiformis</name>
    <dbReference type="NCBI Taxonomy" id="359158"/>
    <lineage>
        <taxon>Bacteria</taxon>
        <taxon>Bacillati</taxon>
        <taxon>Actinomycetota</taxon>
        <taxon>Actinomycetes</taxon>
        <taxon>Streptosporangiales</taxon>
        <taxon>Thermomonosporaceae</taxon>
        <taxon>Actinomadura</taxon>
    </lineage>
</organism>
<keyword evidence="4" id="KW-1185">Reference proteome</keyword>
<name>A0A6H9YRI9_9ACTN</name>
<evidence type="ECO:0000313" key="3">
    <source>
        <dbReference type="EMBL" id="KAB2345676.1"/>
    </source>
</evidence>
<feature type="transmembrane region" description="Helical" evidence="2">
    <location>
        <begin position="129"/>
        <end position="153"/>
    </location>
</feature>
<reference evidence="3 4" key="1">
    <citation type="submission" date="2019-09" db="EMBL/GenBank/DDBJ databases">
        <title>Actinomadura physcomitrii sp. nov., a novel actinomycete isolated from moss [Physcomitrium sphaericum (Ludw) Fuernr].</title>
        <authorList>
            <person name="Zhuang X."/>
            <person name="Liu C."/>
        </authorList>
    </citation>
    <scope>NUCLEOTIDE SEQUENCE [LARGE SCALE GENOMIC DNA]</scope>
    <source>
        <strain evidence="3 4">HMC1</strain>
    </source>
</reference>
<keyword evidence="2" id="KW-0812">Transmembrane</keyword>
<feature type="transmembrane region" description="Helical" evidence="2">
    <location>
        <begin position="31"/>
        <end position="55"/>
    </location>
</feature>
<feature type="transmembrane region" description="Helical" evidence="2">
    <location>
        <begin position="159"/>
        <end position="179"/>
    </location>
</feature>
<feature type="transmembrane region" description="Helical" evidence="2">
    <location>
        <begin position="88"/>
        <end position="108"/>
    </location>
</feature>
<protein>
    <submittedName>
        <fullName evidence="3">Uncharacterized protein</fullName>
    </submittedName>
</protein>